<comment type="caution">
    <text evidence="2">The sequence shown here is derived from an EMBL/GenBank/DDBJ whole genome shotgun (WGS) entry which is preliminary data.</text>
</comment>
<dbReference type="Proteomes" id="UP000033393">
    <property type="component" value="Unassembled WGS sequence"/>
</dbReference>
<proteinExistence type="predicted"/>
<dbReference type="PATRIC" id="fig|68170.10.peg.6816"/>
<evidence type="ECO:0000259" key="1">
    <source>
        <dbReference type="SMART" id="SM00470"/>
    </source>
</evidence>
<dbReference type="Pfam" id="PF02195">
    <property type="entry name" value="ParB_N"/>
    <property type="match status" value="1"/>
</dbReference>
<accession>A0A0F0H884</accession>
<keyword evidence="3" id="KW-1185">Reference proteome</keyword>
<organism evidence="2 3">
    <name type="scientific">Lentzea aerocolonigenes</name>
    <name type="common">Lechevalieria aerocolonigenes</name>
    <name type="synonym">Saccharothrix aerocolonigenes</name>
    <dbReference type="NCBI Taxonomy" id="68170"/>
    <lineage>
        <taxon>Bacteria</taxon>
        <taxon>Bacillati</taxon>
        <taxon>Actinomycetota</taxon>
        <taxon>Actinomycetes</taxon>
        <taxon>Pseudonocardiales</taxon>
        <taxon>Pseudonocardiaceae</taxon>
        <taxon>Lentzea</taxon>
    </lineage>
</organism>
<dbReference type="SMART" id="SM00470">
    <property type="entry name" value="ParB"/>
    <property type="match status" value="1"/>
</dbReference>
<reference evidence="2 3" key="1">
    <citation type="submission" date="2015-02" db="EMBL/GenBank/DDBJ databases">
        <authorList>
            <person name="Ju K.-S."/>
            <person name="Doroghazi J.R."/>
            <person name="Metcalf W."/>
        </authorList>
    </citation>
    <scope>NUCLEOTIDE SEQUENCE [LARGE SCALE GENOMIC DNA]</scope>
    <source>
        <strain evidence="2 3">NRRL B-16140</strain>
    </source>
</reference>
<evidence type="ECO:0000313" key="2">
    <source>
        <dbReference type="EMBL" id="KJK51720.1"/>
    </source>
</evidence>
<dbReference type="SUPFAM" id="SSF110849">
    <property type="entry name" value="ParB/Sulfiredoxin"/>
    <property type="match status" value="1"/>
</dbReference>
<gene>
    <name evidence="2" type="ORF">UK23_06205</name>
</gene>
<feature type="domain" description="ParB-like N-terminal" evidence="1">
    <location>
        <begin position="6"/>
        <end position="90"/>
    </location>
</feature>
<sequence length="313" mass="34449">MEAEPEVVLISSLHAADSPRLQSENLDHARMLAQVEGELPPVVVHRRTMRVVDGMHRIRAALLRGEEQIEVRYVDVPEQELFLLAVRLNAHHGLPLSSADRRAAAARILTSHPQWSDRAIAAATGLAAKTVSGIRQGNATDLAPPETRIGRDGRRRPLCAAEGRRSAGELVKANPRTPLRQIAKLAGISLGTAADVRDRVLRGEDPVRNAKARSESFESAPVAEIKTAELADHRSAAMMMRILLADPSLRFNEPGRELLRWLGSRIIESGDWQAMVDEMPTHCTGTVADLARRCGSSWLEFAEELENRYRASA</sequence>
<name>A0A0F0H884_LENAE</name>
<evidence type="ECO:0000313" key="3">
    <source>
        <dbReference type="Proteomes" id="UP000033393"/>
    </source>
</evidence>
<dbReference type="InterPro" id="IPR003115">
    <property type="entry name" value="ParB_N"/>
</dbReference>
<dbReference type="EMBL" id="JYJG01000029">
    <property type="protein sequence ID" value="KJK51720.1"/>
    <property type="molecule type" value="Genomic_DNA"/>
</dbReference>
<dbReference type="InterPro" id="IPR036086">
    <property type="entry name" value="ParB/Sulfiredoxin_sf"/>
</dbReference>
<dbReference type="AlphaFoldDB" id="A0A0F0H884"/>
<protein>
    <recommendedName>
        <fullName evidence="1">ParB-like N-terminal domain-containing protein</fullName>
    </recommendedName>
</protein>
<dbReference type="Gene3D" id="3.90.1530.10">
    <property type="entry name" value="Conserved hypothetical protein from pyrococcus furiosus pfu- 392566-001, ParB domain"/>
    <property type="match status" value="1"/>
</dbReference>